<evidence type="ECO:0000256" key="3">
    <source>
        <dbReference type="ARBA" id="ARBA00023163"/>
    </source>
</evidence>
<evidence type="ECO:0000256" key="2">
    <source>
        <dbReference type="ARBA" id="ARBA00023125"/>
    </source>
</evidence>
<keyword evidence="3" id="KW-0804">Transcription</keyword>
<dbReference type="PANTHER" id="PTHR30055:SF151">
    <property type="entry name" value="TRANSCRIPTIONAL REGULATORY PROTEIN"/>
    <property type="match status" value="1"/>
</dbReference>
<dbReference type="GO" id="GO:0003700">
    <property type="term" value="F:DNA-binding transcription factor activity"/>
    <property type="evidence" value="ECO:0007669"/>
    <property type="project" value="TreeGrafter"/>
</dbReference>
<reference evidence="5" key="1">
    <citation type="submission" date="2018-06" db="EMBL/GenBank/DDBJ databases">
        <authorList>
            <person name="Zhirakovskaya E."/>
        </authorList>
    </citation>
    <scope>NUCLEOTIDE SEQUENCE</scope>
</reference>
<dbReference type="PROSITE" id="PS50977">
    <property type="entry name" value="HTH_TETR_2"/>
    <property type="match status" value="1"/>
</dbReference>
<feature type="domain" description="HTH tetR-type" evidence="4">
    <location>
        <begin position="5"/>
        <end position="65"/>
    </location>
</feature>
<dbReference type="InterPro" id="IPR001647">
    <property type="entry name" value="HTH_TetR"/>
</dbReference>
<sequence length="197" mass="22256">MNTSSETKQQIIDVADKRFRRYGFGKTTMAEIAKDCNMSAANLYRYFENKETIGVTICQMCLSEKETLGKEVLKREGLNAAARLETFFFEILQATHNLCANDHHLFELVAFISKEHVGLVKRHQETLRAFLAEILAEGNRGGEFEVADIVSTADTILLAMVHFCYPPLVMMETYSFEQLVQAEKAVVTLLVQGLAKH</sequence>
<dbReference type="AlphaFoldDB" id="A0A3B1D5X7"/>
<keyword evidence="1" id="KW-0805">Transcription regulation</keyword>
<proteinExistence type="predicted"/>
<evidence type="ECO:0000259" key="4">
    <source>
        <dbReference type="PROSITE" id="PS50977"/>
    </source>
</evidence>
<dbReference type="Pfam" id="PF17935">
    <property type="entry name" value="TetR_C_27"/>
    <property type="match status" value="1"/>
</dbReference>
<keyword evidence="2" id="KW-0238">DNA-binding</keyword>
<dbReference type="SUPFAM" id="SSF48498">
    <property type="entry name" value="Tetracyclin repressor-like, C-terminal domain"/>
    <property type="match status" value="1"/>
</dbReference>
<dbReference type="SUPFAM" id="SSF46689">
    <property type="entry name" value="Homeodomain-like"/>
    <property type="match status" value="1"/>
</dbReference>
<protein>
    <submittedName>
        <fullName evidence="5">Transcriptional regulator, AcrR family</fullName>
    </submittedName>
</protein>
<dbReference type="Pfam" id="PF00440">
    <property type="entry name" value="TetR_N"/>
    <property type="match status" value="1"/>
</dbReference>
<dbReference type="InterPro" id="IPR041478">
    <property type="entry name" value="TetR_C_27"/>
</dbReference>
<name>A0A3B1D5X7_9ZZZZ</name>
<dbReference type="PANTHER" id="PTHR30055">
    <property type="entry name" value="HTH-TYPE TRANSCRIPTIONAL REGULATOR RUTR"/>
    <property type="match status" value="1"/>
</dbReference>
<evidence type="ECO:0000313" key="5">
    <source>
        <dbReference type="EMBL" id="VAX31378.1"/>
    </source>
</evidence>
<dbReference type="Gene3D" id="1.10.357.10">
    <property type="entry name" value="Tetracycline Repressor, domain 2"/>
    <property type="match status" value="1"/>
</dbReference>
<dbReference type="EMBL" id="UOGF01000074">
    <property type="protein sequence ID" value="VAX31378.1"/>
    <property type="molecule type" value="Genomic_DNA"/>
</dbReference>
<evidence type="ECO:0000256" key="1">
    <source>
        <dbReference type="ARBA" id="ARBA00023015"/>
    </source>
</evidence>
<dbReference type="InterPro" id="IPR009057">
    <property type="entry name" value="Homeodomain-like_sf"/>
</dbReference>
<dbReference type="GO" id="GO:0000976">
    <property type="term" value="F:transcription cis-regulatory region binding"/>
    <property type="evidence" value="ECO:0007669"/>
    <property type="project" value="TreeGrafter"/>
</dbReference>
<organism evidence="5">
    <name type="scientific">hydrothermal vent metagenome</name>
    <dbReference type="NCBI Taxonomy" id="652676"/>
    <lineage>
        <taxon>unclassified sequences</taxon>
        <taxon>metagenomes</taxon>
        <taxon>ecological metagenomes</taxon>
    </lineage>
</organism>
<dbReference type="InterPro" id="IPR050109">
    <property type="entry name" value="HTH-type_TetR-like_transc_reg"/>
</dbReference>
<gene>
    <name evidence="5" type="ORF">MNBD_NITROSPIRAE01-551</name>
</gene>
<accession>A0A3B1D5X7</accession>
<dbReference type="InterPro" id="IPR036271">
    <property type="entry name" value="Tet_transcr_reg_TetR-rel_C_sf"/>
</dbReference>